<keyword evidence="2" id="KW-1185">Reference proteome</keyword>
<evidence type="ECO:0000313" key="2">
    <source>
        <dbReference type="Proteomes" id="UP000308600"/>
    </source>
</evidence>
<accession>A0ACD3ALC1</accession>
<protein>
    <submittedName>
        <fullName evidence="1">Uncharacterized protein</fullName>
    </submittedName>
</protein>
<proteinExistence type="predicted"/>
<sequence length="322" mass="36657">MASRFTDIPNEVVDQLLANLGFNDVISFAQTCHRYCALAIPRHSEYRVVLFETGLDPTWTHLAQRLDLAHNVRAIHIGNLRAPDPYAYLGPVFHTPETLMDFDHDLSLSICERRRDMLRAIETMTKLETLRWDWISGDMMPILPELLLALSKVDTLRRFVFNLTPNSPAPDLHKNMDHSLLSISNLTSLHFDVNTRRVFPASPNLLRRWLLNLSSLRFLGVQAGGLAADCDNLLFPHLRCLILLPENNAEDTLPLLKFLEKHPGIAELRWFLREGLEPVRLSESFLPNLKRLSASSSLFYALEQAHNEPKVFLGLPSARPTA</sequence>
<reference evidence="1 2" key="1">
    <citation type="journal article" date="2019" name="Nat. Ecol. Evol.">
        <title>Megaphylogeny resolves global patterns of mushroom evolution.</title>
        <authorList>
            <person name="Varga T."/>
            <person name="Krizsan K."/>
            <person name="Foldi C."/>
            <person name="Dima B."/>
            <person name="Sanchez-Garcia M."/>
            <person name="Sanchez-Ramirez S."/>
            <person name="Szollosi G.J."/>
            <person name="Szarkandi J.G."/>
            <person name="Papp V."/>
            <person name="Albert L."/>
            <person name="Andreopoulos W."/>
            <person name="Angelini C."/>
            <person name="Antonin V."/>
            <person name="Barry K.W."/>
            <person name="Bougher N.L."/>
            <person name="Buchanan P."/>
            <person name="Buyck B."/>
            <person name="Bense V."/>
            <person name="Catcheside P."/>
            <person name="Chovatia M."/>
            <person name="Cooper J."/>
            <person name="Damon W."/>
            <person name="Desjardin D."/>
            <person name="Finy P."/>
            <person name="Geml J."/>
            <person name="Haridas S."/>
            <person name="Hughes K."/>
            <person name="Justo A."/>
            <person name="Karasinski D."/>
            <person name="Kautmanova I."/>
            <person name="Kiss B."/>
            <person name="Kocsube S."/>
            <person name="Kotiranta H."/>
            <person name="LaButti K.M."/>
            <person name="Lechner B.E."/>
            <person name="Liimatainen K."/>
            <person name="Lipzen A."/>
            <person name="Lukacs Z."/>
            <person name="Mihaltcheva S."/>
            <person name="Morgado L.N."/>
            <person name="Niskanen T."/>
            <person name="Noordeloos M.E."/>
            <person name="Ohm R.A."/>
            <person name="Ortiz-Santana B."/>
            <person name="Ovrebo C."/>
            <person name="Racz N."/>
            <person name="Riley R."/>
            <person name="Savchenko A."/>
            <person name="Shiryaev A."/>
            <person name="Soop K."/>
            <person name="Spirin V."/>
            <person name="Szebenyi C."/>
            <person name="Tomsovsky M."/>
            <person name="Tulloss R.E."/>
            <person name="Uehling J."/>
            <person name="Grigoriev I.V."/>
            <person name="Vagvolgyi C."/>
            <person name="Papp T."/>
            <person name="Martin F.M."/>
            <person name="Miettinen O."/>
            <person name="Hibbett D.S."/>
            <person name="Nagy L.G."/>
        </authorList>
    </citation>
    <scope>NUCLEOTIDE SEQUENCE [LARGE SCALE GENOMIC DNA]</scope>
    <source>
        <strain evidence="1 2">NL-1719</strain>
    </source>
</reference>
<gene>
    <name evidence="1" type="ORF">BDN72DRAFT_146978</name>
</gene>
<evidence type="ECO:0000313" key="1">
    <source>
        <dbReference type="EMBL" id="TFK66444.1"/>
    </source>
</evidence>
<organism evidence="1 2">
    <name type="scientific">Pluteus cervinus</name>
    <dbReference type="NCBI Taxonomy" id="181527"/>
    <lineage>
        <taxon>Eukaryota</taxon>
        <taxon>Fungi</taxon>
        <taxon>Dikarya</taxon>
        <taxon>Basidiomycota</taxon>
        <taxon>Agaricomycotina</taxon>
        <taxon>Agaricomycetes</taxon>
        <taxon>Agaricomycetidae</taxon>
        <taxon>Agaricales</taxon>
        <taxon>Pluteineae</taxon>
        <taxon>Pluteaceae</taxon>
        <taxon>Pluteus</taxon>
    </lineage>
</organism>
<name>A0ACD3ALC1_9AGAR</name>
<dbReference type="Proteomes" id="UP000308600">
    <property type="component" value="Unassembled WGS sequence"/>
</dbReference>
<dbReference type="EMBL" id="ML208405">
    <property type="protein sequence ID" value="TFK66444.1"/>
    <property type="molecule type" value="Genomic_DNA"/>
</dbReference>